<name>A0A804IS29_MUSAM</name>
<dbReference type="Gene3D" id="2.30.30.60">
    <property type="match status" value="1"/>
</dbReference>
<dbReference type="OrthoDB" id="567160at2759"/>
<comment type="similarity">
    <text evidence="2">Belongs to the MscS (TC 1.A.23) family.</text>
</comment>
<organism evidence="8 9">
    <name type="scientific">Musa acuminata subsp. malaccensis</name>
    <name type="common">Wild banana</name>
    <name type="synonym">Musa malaccensis</name>
    <dbReference type="NCBI Taxonomy" id="214687"/>
    <lineage>
        <taxon>Eukaryota</taxon>
        <taxon>Viridiplantae</taxon>
        <taxon>Streptophyta</taxon>
        <taxon>Embryophyta</taxon>
        <taxon>Tracheophyta</taxon>
        <taxon>Spermatophyta</taxon>
        <taxon>Magnoliopsida</taxon>
        <taxon>Liliopsida</taxon>
        <taxon>Zingiberales</taxon>
        <taxon>Musaceae</taxon>
        <taxon>Musa</taxon>
    </lineage>
</organism>
<dbReference type="GO" id="GO:0034599">
    <property type="term" value="P:cellular response to oxidative stress"/>
    <property type="evidence" value="ECO:0000318"/>
    <property type="project" value="GO_Central"/>
</dbReference>
<protein>
    <submittedName>
        <fullName evidence="7">(wild Malaysian banana) hypothetical protein</fullName>
    </submittedName>
</protein>
<proteinExistence type="inferred from homology"/>
<accession>A0A804IS29</accession>
<dbReference type="PANTHER" id="PTHR30566">
    <property type="entry name" value="YNAI-RELATED MECHANOSENSITIVE ION CHANNEL"/>
    <property type="match status" value="1"/>
</dbReference>
<dbReference type="FunCoup" id="A0A804IS29">
    <property type="interactions" value="424"/>
</dbReference>
<dbReference type="AlphaFoldDB" id="A0A804IS29"/>
<evidence type="ECO:0000313" key="7">
    <source>
        <dbReference type="EMBL" id="CAG1842905.1"/>
    </source>
</evidence>
<dbReference type="GO" id="GO:0016020">
    <property type="term" value="C:membrane"/>
    <property type="evidence" value="ECO:0007669"/>
    <property type="project" value="UniProtKB-SubCell"/>
</dbReference>
<dbReference type="InterPro" id="IPR006685">
    <property type="entry name" value="MscS_channel_2nd"/>
</dbReference>
<keyword evidence="3" id="KW-0812">Transmembrane</keyword>
<dbReference type="EnsemblPlants" id="Ma04_t20970.1">
    <property type="protein sequence ID" value="Ma04_p20970.1"/>
    <property type="gene ID" value="Ma04_g20970"/>
</dbReference>
<evidence type="ECO:0000259" key="6">
    <source>
        <dbReference type="Pfam" id="PF00924"/>
    </source>
</evidence>
<dbReference type="GO" id="GO:0005739">
    <property type="term" value="C:mitochondrion"/>
    <property type="evidence" value="ECO:0000318"/>
    <property type="project" value="GO_Central"/>
</dbReference>
<keyword evidence="5" id="KW-0472">Membrane</keyword>
<dbReference type="Pfam" id="PF00924">
    <property type="entry name" value="MS_channel_2nd"/>
    <property type="match status" value="1"/>
</dbReference>
<dbReference type="InterPro" id="IPR011014">
    <property type="entry name" value="MscS_channel_TM-2"/>
</dbReference>
<dbReference type="EMBL" id="HG996469">
    <property type="protein sequence ID" value="CAG1842905.1"/>
    <property type="molecule type" value="Genomic_DNA"/>
</dbReference>
<dbReference type="Proteomes" id="UP000012960">
    <property type="component" value="Unplaced"/>
</dbReference>
<evidence type="ECO:0000256" key="3">
    <source>
        <dbReference type="ARBA" id="ARBA00022692"/>
    </source>
</evidence>
<dbReference type="GO" id="GO:0008381">
    <property type="term" value="F:mechanosensitive monoatomic ion channel activity"/>
    <property type="evidence" value="ECO:0000318"/>
    <property type="project" value="GO_Central"/>
</dbReference>
<dbReference type="InterPro" id="IPR023408">
    <property type="entry name" value="MscS_beta-dom_sf"/>
</dbReference>
<dbReference type="PANTHER" id="PTHR30566:SF5">
    <property type="entry name" value="MECHANOSENSITIVE ION CHANNEL PROTEIN 1, MITOCHONDRIAL-RELATED"/>
    <property type="match status" value="1"/>
</dbReference>
<evidence type="ECO:0000256" key="1">
    <source>
        <dbReference type="ARBA" id="ARBA00004141"/>
    </source>
</evidence>
<evidence type="ECO:0000256" key="2">
    <source>
        <dbReference type="ARBA" id="ARBA00008017"/>
    </source>
</evidence>
<feature type="domain" description="Mechanosensitive ion channel MscS" evidence="6">
    <location>
        <begin position="379"/>
        <end position="446"/>
    </location>
</feature>
<evidence type="ECO:0000256" key="5">
    <source>
        <dbReference type="ARBA" id="ARBA00023136"/>
    </source>
</evidence>
<dbReference type="OMA" id="NIMEICL"/>
<gene>
    <name evidence="7" type="ORF">GSMUA_127000.1</name>
</gene>
<evidence type="ECO:0000256" key="4">
    <source>
        <dbReference type="ARBA" id="ARBA00022989"/>
    </source>
</evidence>
<keyword evidence="9" id="KW-1185">Reference proteome</keyword>
<evidence type="ECO:0000313" key="9">
    <source>
        <dbReference type="Proteomes" id="UP000012960"/>
    </source>
</evidence>
<dbReference type="SUPFAM" id="SSF82861">
    <property type="entry name" value="Mechanosensitive channel protein MscS (YggB), transmembrane region"/>
    <property type="match status" value="1"/>
</dbReference>
<keyword evidence="4" id="KW-1133">Transmembrane helix</keyword>
<comment type="subcellular location">
    <subcellularLocation>
        <location evidence="1">Membrane</location>
        <topology evidence="1">Multi-pass membrane protein</topology>
    </subcellularLocation>
</comment>
<reference evidence="7" key="1">
    <citation type="submission" date="2021-03" db="EMBL/GenBank/DDBJ databases">
        <authorList>
            <consortium name="Genoscope - CEA"/>
            <person name="William W."/>
        </authorList>
    </citation>
    <scope>NUCLEOTIDE SEQUENCE</scope>
    <source>
        <strain evidence="7">Doubled-haploid Pahang</strain>
    </source>
</reference>
<dbReference type="Gene3D" id="1.10.287.1260">
    <property type="match status" value="1"/>
</dbReference>
<dbReference type="SUPFAM" id="SSF50182">
    <property type="entry name" value="Sm-like ribonucleoproteins"/>
    <property type="match status" value="1"/>
</dbReference>
<dbReference type="InterPro" id="IPR010920">
    <property type="entry name" value="LSM_dom_sf"/>
</dbReference>
<sequence length="549" mass="60590">MAGFRTTFTRSFYNAIDSCFKARSLGSFISPLEISRLTLCSVSLVSRDLTPDKYSVQDWPRQHTKTSKGKLFTFFPFAETWSCRTDGRTYSTTLPVSNQSITNLLSFGHTLSPWCLNAKYNYRTYSSHSGGKQDGVQSALENIASTEASKDGNTGAVGNDWVAILDRAREAVVDAAISTEKKVKDSYDNVTPYLQELYDSHPYLEKVIVPITGTVSATLLAWFVMPKIFRKLHSYATQSPVALLSGNSTKERVPYDKSLWSALEDPARYLITFVAFSQLGIMIAPTATEYLSQAWRGAVVLSFIWFLHRWKTNFFARALTTQAIGGLDRDKLLTLEKLSSVGLIVLGVMGFAESVGVPLQSIVTVGGIGGVATAFAARDILGNLFSGLSLQLSKPFGVGDNIKAGSVEGQVMEMGLTTTSLINSEKFPVIVPNSLFSSQVIVNKSRAQWRASLTKIPIRIDDIEKIPNISEEISSMLRAHPKVFLEKDAPYCYLSRIESYAELTLGCNLKSMRKDELFATEQDILLQAARIIRQHGAELGSTLNDCMKC</sequence>
<dbReference type="Gramene" id="Ma04_t20970.1">
    <property type="protein sequence ID" value="Ma04_p20970.1"/>
    <property type="gene ID" value="Ma04_g20970"/>
</dbReference>
<reference evidence="8" key="2">
    <citation type="submission" date="2021-05" db="UniProtKB">
        <authorList>
            <consortium name="EnsemblPlants"/>
        </authorList>
    </citation>
    <scope>IDENTIFICATION</scope>
    <source>
        <strain evidence="8">subsp. malaccensis</strain>
    </source>
</reference>
<evidence type="ECO:0000313" key="8">
    <source>
        <dbReference type="EnsemblPlants" id="Ma04_p20970.1"/>
    </source>
</evidence>